<dbReference type="STRING" id="1805281.AUJ77_01725"/>
<accession>A0A1J4V8F7</accession>
<sequence>MSKSKKIIEQIESLLEELKEEVGIPIGVVKESKKVVAEKNFSGLTREIFNLVTEGFFDTAKSLSEIQKKLKEEGINKPTTALMKPVLMLIRKKVLGRNKPEKGQYQYYKRSK</sequence>
<reference evidence="1 2" key="1">
    <citation type="journal article" date="2016" name="Environ. Microbiol.">
        <title>Genomic resolution of a cold subsurface aquifer community provides metabolic insights for novel microbes adapted to high CO concentrations.</title>
        <authorList>
            <person name="Probst A.J."/>
            <person name="Castelle C.J."/>
            <person name="Singh A."/>
            <person name="Brown C.T."/>
            <person name="Anantharaman K."/>
            <person name="Sharon I."/>
            <person name="Hug L.A."/>
            <person name="Burstein D."/>
            <person name="Emerson J.B."/>
            <person name="Thomas B.C."/>
            <person name="Banfield J.F."/>
        </authorList>
    </citation>
    <scope>NUCLEOTIDE SEQUENCE [LARGE SCALE GENOMIC DNA]</scope>
    <source>
        <strain evidence="1">CG1_02_43_90</strain>
    </source>
</reference>
<protein>
    <recommendedName>
        <fullName evidence="3">HTH HARE-type domain-containing protein</fullName>
    </recommendedName>
</protein>
<evidence type="ECO:0000313" key="1">
    <source>
        <dbReference type="EMBL" id="OIO30846.1"/>
    </source>
</evidence>
<evidence type="ECO:0008006" key="3">
    <source>
        <dbReference type="Google" id="ProtNLM"/>
    </source>
</evidence>
<proteinExistence type="predicted"/>
<dbReference type="Proteomes" id="UP000181992">
    <property type="component" value="Unassembled WGS sequence"/>
</dbReference>
<evidence type="ECO:0000313" key="2">
    <source>
        <dbReference type="Proteomes" id="UP000181992"/>
    </source>
</evidence>
<gene>
    <name evidence="1" type="ORF">AUJ77_01725</name>
</gene>
<dbReference type="EMBL" id="MNVN01000012">
    <property type="protein sequence ID" value="OIO30846.1"/>
    <property type="molecule type" value="Genomic_DNA"/>
</dbReference>
<comment type="caution">
    <text evidence="1">The sequence shown here is derived from an EMBL/GenBank/DDBJ whole genome shotgun (WGS) entry which is preliminary data.</text>
</comment>
<organism evidence="1 2">
    <name type="scientific">Candidatus Nomurabacteria bacterium CG1_02_43_90</name>
    <dbReference type="NCBI Taxonomy" id="1805281"/>
    <lineage>
        <taxon>Bacteria</taxon>
        <taxon>Candidatus Nomuraibacteriota</taxon>
    </lineage>
</organism>
<dbReference type="AlphaFoldDB" id="A0A1J4V8F7"/>
<name>A0A1J4V8F7_9BACT</name>